<dbReference type="Gene3D" id="3.30.499.10">
    <property type="entry name" value="Aconitase, domain 3"/>
    <property type="match status" value="1"/>
</dbReference>
<accession>A0A383DG98</accession>
<evidence type="ECO:0000256" key="2">
    <source>
        <dbReference type="ARBA" id="ARBA00023004"/>
    </source>
</evidence>
<dbReference type="InterPro" id="IPR001030">
    <property type="entry name" value="Acoase/IPM_deHydtase_lsu_aba"/>
</dbReference>
<dbReference type="InterPro" id="IPR036008">
    <property type="entry name" value="Aconitase_4Fe-4S_dom"/>
</dbReference>
<gene>
    <name evidence="5" type="ORF">METZ01_LOCUS496366</name>
</gene>
<dbReference type="InterPro" id="IPR015931">
    <property type="entry name" value="Acnase/IPM_dHydase_lsu_aba_1/3"/>
</dbReference>
<evidence type="ECO:0000256" key="1">
    <source>
        <dbReference type="ARBA" id="ARBA00022723"/>
    </source>
</evidence>
<feature type="non-terminal residue" evidence="5">
    <location>
        <position position="1"/>
    </location>
</feature>
<keyword evidence="3" id="KW-0411">Iron-sulfur</keyword>
<dbReference type="EMBL" id="UINC01217072">
    <property type="protein sequence ID" value="SVE43512.1"/>
    <property type="molecule type" value="Genomic_DNA"/>
</dbReference>
<sequence>DPKRINPLVPVDLVIDHSVQVDYFGTGQSFLLNVEKEFERNQERYALLRWAQNTLENFSVVPPGVGICHQVNLEFLGDVVSTRDTSDGLVVFPDTLVGLDSHTTMINGLAVLGWGVGGIEAEAVMLGQPYYMMLPEVIGFKLTGELREGVTATDLVLTVTEMLRARGVVEKFVEFFGPGLSNLPLADRATIANMAPEYGATCGFFPVDNETLEYLRGTGRDDASVSLVERYAKQQG</sequence>
<feature type="non-terminal residue" evidence="5">
    <location>
        <position position="236"/>
    </location>
</feature>
<dbReference type="PRINTS" id="PR00415">
    <property type="entry name" value="ACONITASE"/>
</dbReference>
<name>A0A383DG98_9ZZZZ</name>
<dbReference type="InterPro" id="IPR006249">
    <property type="entry name" value="Aconitase/IRP2"/>
</dbReference>
<dbReference type="GO" id="GO:0046872">
    <property type="term" value="F:metal ion binding"/>
    <property type="evidence" value="ECO:0007669"/>
    <property type="project" value="UniProtKB-KW"/>
</dbReference>
<dbReference type="SUPFAM" id="SSF53732">
    <property type="entry name" value="Aconitase iron-sulfur domain"/>
    <property type="match status" value="1"/>
</dbReference>
<dbReference type="PANTHER" id="PTHR11670">
    <property type="entry name" value="ACONITASE/IRON-RESPONSIVE ELEMENT FAMILY MEMBER"/>
    <property type="match status" value="1"/>
</dbReference>
<dbReference type="GO" id="GO:0051536">
    <property type="term" value="F:iron-sulfur cluster binding"/>
    <property type="evidence" value="ECO:0007669"/>
    <property type="project" value="UniProtKB-KW"/>
</dbReference>
<proteinExistence type="predicted"/>
<feature type="domain" description="Aconitase/3-isopropylmalate dehydratase large subunit alpha/beta/alpha" evidence="4">
    <location>
        <begin position="2"/>
        <end position="235"/>
    </location>
</feature>
<keyword evidence="2" id="KW-0408">Iron</keyword>
<organism evidence="5">
    <name type="scientific">marine metagenome</name>
    <dbReference type="NCBI Taxonomy" id="408172"/>
    <lineage>
        <taxon>unclassified sequences</taxon>
        <taxon>metagenomes</taxon>
        <taxon>ecological metagenomes</taxon>
    </lineage>
</organism>
<evidence type="ECO:0000313" key="5">
    <source>
        <dbReference type="EMBL" id="SVE43512.1"/>
    </source>
</evidence>
<keyword evidence="1" id="KW-0479">Metal-binding</keyword>
<evidence type="ECO:0000259" key="4">
    <source>
        <dbReference type="Pfam" id="PF00330"/>
    </source>
</evidence>
<evidence type="ECO:0000256" key="3">
    <source>
        <dbReference type="ARBA" id="ARBA00023014"/>
    </source>
</evidence>
<protein>
    <recommendedName>
        <fullName evidence="4">Aconitase/3-isopropylmalate dehydratase large subunit alpha/beta/alpha domain-containing protein</fullName>
    </recommendedName>
</protein>
<reference evidence="5" key="1">
    <citation type="submission" date="2018-05" db="EMBL/GenBank/DDBJ databases">
        <authorList>
            <person name="Lanie J.A."/>
            <person name="Ng W.-L."/>
            <person name="Kazmierczak K.M."/>
            <person name="Andrzejewski T.M."/>
            <person name="Davidsen T.M."/>
            <person name="Wayne K.J."/>
            <person name="Tettelin H."/>
            <person name="Glass J.I."/>
            <person name="Rusch D."/>
            <person name="Podicherti R."/>
            <person name="Tsui H.-C.T."/>
            <person name="Winkler M.E."/>
        </authorList>
    </citation>
    <scope>NUCLEOTIDE SEQUENCE</scope>
</reference>
<dbReference type="Pfam" id="PF00330">
    <property type="entry name" value="Aconitase"/>
    <property type="match status" value="1"/>
</dbReference>
<dbReference type="AlphaFoldDB" id="A0A383DG98"/>